<dbReference type="SUPFAM" id="SSF51261">
    <property type="entry name" value="Duplicated hybrid motif"/>
    <property type="match status" value="1"/>
</dbReference>
<evidence type="ECO:0000256" key="2">
    <source>
        <dbReference type="SAM" id="MobiDB-lite"/>
    </source>
</evidence>
<name>A0A1I2NRR1_9BACL</name>
<dbReference type="InterPro" id="IPR016047">
    <property type="entry name" value="M23ase_b-sheet_dom"/>
</dbReference>
<dbReference type="OrthoDB" id="9810477at2"/>
<evidence type="ECO:0000256" key="3">
    <source>
        <dbReference type="SAM" id="SignalP"/>
    </source>
</evidence>
<dbReference type="RefSeq" id="WP_092038238.1">
    <property type="nucleotide sequence ID" value="NZ_FOOK01000014.1"/>
</dbReference>
<dbReference type="PANTHER" id="PTHR21666">
    <property type="entry name" value="PEPTIDASE-RELATED"/>
    <property type="match status" value="1"/>
</dbReference>
<evidence type="ECO:0000313" key="5">
    <source>
        <dbReference type="EMBL" id="SFG06263.1"/>
    </source>
</evidence>
<organism evidence="5 6">
    <name type="scientific">Planifilum fulgidum</name>
    <dbReference type="NCBI Taxonomy" id="201973"/>
    <lineage>
        <taxon>Bacteria</taxon>
        <taxon>Bacillati</taxon>
        <taxon>Bacillota</taxon>
        <taxon>Bacilli</taxon>
        <taxon>Bacillales</taxon>
        <taxon>Thermoactinomycetaceae</taxon>
        <taxon>Planifilum</taxon>
    </lineage>
</organism>
<gene>
    <name evidence="5" type="ORF">SAMN04488025_11429</name>
</gene>
<evidence type="ECO:0000313" key="6">
    <source>
        <dbReference type="Proteomes" id="UP000198661"/>
    </source>
</evidence>
<dbReference type="CDD" id="cd12797">
    <property type="entry name" value="M23_peptidase"/>
    <property type="match status" value="1"/>
</dbReference>
<evidence type="ECO:0000259" key="4">
    <source>
        <dbReference type="Pfam" id="PF01551"/>
    </source>
</evidence>
<evidence type="ECO:0000256" key="1">
    <source>
        <dbReference type="ARBA" id="ARBA00022729"/>
    </source>
</evidence>
<dbReference type="InterPro" id="IPR023346">
    <property type="entry name" value="Lysozyme-like_dom_sf"/>
</dbReference>
<dbReference type="InterPro" id="IPR011055">
    <property type="entry name" value="Dup_hybrid_motif"/>
</dbReference>
<dbReference type="EMBL" id="FOOK01000014">
    <property type="protein sequence ID" value="SFG06263.1"/>
    <property type="molecule type" value="Genomic_DNA"/>
</dbReference>
<feature type="chain" id="PRO_5011595070" evidence="3">
    <location>
        <begin position="26"/>
        <end position="351"/>
    </location>
</feature>
<dbReference type="Proteomes" id="UP000198661">
    <property type="component" value="Unassembled WGS sequence"/>
</dbReference>
<dbReference type="GO" id="GO:0004222">
    <property type="term" value="F:metalloendopeptidase activity"/>
    <property type="evidence" value="ECO:0007669"/>
    <property type="project" value="TreeGrafter"/>
</dbReference>
<dbReference type="InterPro" id="IPR050570">
    <property type="entry name" value="Cell_wall_metabolism_enzyme"/>
</dbReference>
<proteinExistence type="predicted"/>
<accession>A0A1I2NRR1</accession>
<keyword evidence="6" id="KW-1185">Reference proteome</keyword>
<keyword evidence="1 3" id="KW-0732">Signal</keyword>
<dbReference type="Pfam" id="PF01551">
    <property type="entry name" value="Peptidase_M23"/>
    <property type="match status" value="1"/>
</dbReference>
<dbReference type="Gene3D" id="2.70.70.10">
    <property type="entry name" value="Glucose Permease (Domain IIA)"/>
    <property type="match status" value="1"/>
</dbReference>
<feature type="region of interest" description="Disordered" evidence="2">
    <location>
        <begin position="324"/>
        <end position="351"/>
    </location>
</feature>
<feature type="signal peptide" evidence="3">
    <location>
        <begin position="1"/>
        <end position="25"/>
    </location>
</feature>
<feature type="domain" description="M23ase beta-sheet core" evidence="4">
    <location>
        <begin position="205"/>
        <end position="301"/>
    </location>
</feature>
<protein>
    <submittedName>
        <fullName evidence="5">Peptidase family M23</fullName>
    </submittedName>
</protein>
<dbReference type="AlphaFoldDB" id="A0A1I2NRR1"/>
<reference evidence="5 6" key="1">
    <citation type="submission" date="2016-10" db="EMBL/GenBank/DDBJ databases">
        <authorList>
            <person name="de Groot N.N."/>
        </authorList>
    </citation>
    <scope>NUCLEOTIDE SEQUENCE [LARGE SCALE GENOMIC DNA]</scope>
    <source>
        <strain evidence="5 6">DSM 44945</strain>
    </source>
</reference>
<dbReference type="SUPFAM" id="SSF53955">
    <property type="entry name" value="Lysozyme-like"/>
    <property type="match status" value="1"/>
</dbReference>
<dbReference type="STRING" id="201973.SAMN04488025_11429"/>
<sequence length="351" mass="40184">MGKKILTSWITLCLVLVAFRIPAEAAPSNPERERLLLYQGMEAITGVPWPYLAAVDQYERNLRRLNKDLPEEKGLIAIHIPPRRWSGPFNPDPEDKVPASIQFFGGMGRDADGDGKADPENDLDALYSFARYLAGFGRTRDDIRIGLWKYYRHPVAVDIITHMARIYETMGKLDLEEHHFPIPLHYNYTYRSTWGDRRGWGGLRIHEGTDIFADYGTPVLSTCYGYVELMGWNRYGGWRIGIRDLHNNYHYYGHLNGFNKEIKQGDVVKPGTVIGYVGSSGYGPPGTAGKFPPHLHFGLYTFNGSTTYSVDPYPRLRAWERETRKRLKEQQKQKQKARPGWLPVPTQAVPR</sequence>
<dbReference type="PANTHER" id="PTHR21666:SF289">
    <property type="entry name" value="L-ALA--D-GLU ENDOPEPTIDASE"/>
    <property type="match status" value="1"/>
</dbReference>